<sequence>ARGALAWARELGRRARSGGVPVVPMGDRAPTAERAAHEATVPLPARATAAPDAPPPR</sequence>
<dbReference type="EMBL" id="CADCTU010000351">
    <property type="protein sequence ID" value="CAA9312231.1"/>
    <property type="molecule type" value="Genomic_DNA"/>
</dbReference>
<feature type="region of interest" description="Disordered" evidence="1">
    <location>
        <begin position="30"/>
        <end position="57"/>
    </location>
</feature>
<organism evidence="2">
    <name type="scientific">uncultured Gemmatimonadaceae bacterium</name>
    <dbReference type="NCBI Taxonomy" id="246130"/>
    <lineage>
        <taxon>Bacteria</taxon>
        <taxon>Pseudomonadati</taxon>
        <taxon>Gemmatimonadota</taxon>
        <taxon>Gemmatimonadia</taxon>
        <taxon>Gemmatimonadales</taxon>
        <taxon>Gemmatimonadaceae</taxon>
        <taxon>environmental samples</taxon>
    </lineage>
</organism>
<gene>
    <name evidence="2" type="ORF">AVDCRST_MAG11-1571</name>
</gene>
<feature type="compositionally biased region" description="Low complexity" evidence="1">
    <location>
        <begin position="42"/>
        <end position="51"/>
    </location>
</feature>
<feature type="non-terminal residue" evidence="2">
    <location>
        <position position="1"/>
    </location>
</feature>
<evidence type="ECO:0000256" key="1">
    <source>
        <dbReference type="SAM" id="MobiDB-lite"/>
    </source>
</evidence>
<evidence type="ECO:0000313" key="2">
    <source>
        <dbReference type="EMBL" id="CAA9312231.1"/>
    </source>
</evidence>
<proteinExistence type="predicted"/>
<protein>
    <submittedName>
        <fullName evidence="2">Uncharacterized protein</fullName>
    </submittedName>
</protein>
<name>A0A6J4KPY6_9BACT</name>
<dbReference type="AlphaFoldDB" id="A0A6J4KPY6"/>
<accession>A0A6J4KPY6</accession>
<reference evidence="2" key="1">
    <citation type="submission" date="2020-02" db="EMBL/GenBank/DDBJ databases">
        <authorList>
            <person name="Meier V. D."/>
        </authorList>
    </citation>
    <scope>NUCLEOTIDE SEQUENCE</scope>
    <source>
        <strain evidence="2">AVDCRST_MAG11</strain>
    </source>
</reference>